<organism evidence="2 3">
    <name type="scientific">Plakobranchus ocellatus</name>
    <dbReference type="NCBI Taxonomy" id="259542"/>
    <lineage>
        <taxon>Eukaryota</taxon>
        <taxon>Metazoa</taxon>
        <taxon>Spiralia</taxon>
        <taxon>Lophotrochozoa</taxon>
        <taxon>Mollusca</taxon>
        <taxon>Gastropoda</taxon>
        <taxon>Heterobranchia</taxon>
        <taxon>Euthyneura</taxon>
        <taxon>Panpulmonata</taxon>
        <taxon>Sacoglossa</taxon>
        <taxon>Placobranchoidea</taxon>
        <taxon>Plakobranchidae</taxon>
        <taxon>Plakobranchus</taxon>
    </lineage>
</organism>
<dbReference type="AlphaFoldDB" id="A0AAV4BD81"/>
<keyword evidence="3" id="KW-1185">Reference proteome</keyword>
<proteinExistence type="predicted"/>
<sequence>MRTNQEAKKRRPSRGEYVDKKRNQETTSFKRIICGQNKKPRSDVLQENNMLAKQVAKKQCPSRGEYVDKTRSQEATFFKRRICGQNKKPRSNVLQENNMLTK</sequence>
<evidence type="ECO:0000313" key="2">
    <source>
        <dbReference type="EMBL" id="GFO21311.1"/>
    </source>
</evidence>
<gene>
    <name evidence="2" type="ORF">PoB_004781600</name>
</gene>
<comment type="caution">
    <text evidence="2">The sequence shown here is derived from an EMBL/GenBank/DDBJ whole genome shotgun (WGS) entry which is preliminary data.</text>
</comment>
<name>A0AAV4BD81_9GAST</name>
<protein>
    <submittedName>
        <fullName evidence="2">Uncharacterized protein</fullName>
    </submittedName>
</protein>
<evidence type="ECO:0000256" key="1">
    <source>
        <dbReference type="SAM" id="MobiDB-lite"/>
    </source>
</evidence>
<evidence type="ECO:0000313" key="3">
    <source>
        <dbReference type="Proteomes" id="UP000735302"/>
    </source>
</evidence>
<feature type="compositionally biased region" description="Basic and acidic residues" evidence="1">
    <location>
        <begin position="13"/>
        <end position="23"/>
    </location>
</feature>
<feature type="region of interest" description="Disordered" evidence="1">
    <location>
        <begin position="1"/>
        <end position="23"/>
    </location>
</feature>
<dbReference type="Proteomes" id="UP000735302">
    <property type="component" value="Unassembled WGS sequence"/>
</dbReference>
<reference evidence="2 3" key="1">
    <citation type="journal article" date="2021" name="Elife">
        <title>Chloroplast acquisition without the gene transfer in kleptoplastic sea slugs, Plakobranchus ocellatus.</title>
        <authorList>
            <person name="Maeda T."/>
            <person name="Takahashi S."/>
            <person name="Yoshida T."/>
            <person name="Shimamura S."/>
            <person name="Takaki Y."/>
            <person name="Nagai Y."/>
            <person name="Toyoda A."/>
            <person name="Suzuki Y."/>
            <person name="Arimoto A."/>
            <person name="Ishii H."/>
            <person name="Satoh N."/>
            <person name="Nishiyama T."/>
            <person name="Hasebe M."/>
            <person name="Maruyama T."/>
            <person name="Minagawa J."/>
            <person name="Obokata J."/>
            <person name="Shigenobu S."/>
        </authorList>
    </citation>
    <scope>NUCLEOTIDE SEQUENCE [LARGE SCALE GENOMIC DNA]</scope>
</reference>
<dbReference type="EMBL" id="BLXT01005252">
    <property type="protein sequence ID" value="GFO21311.1"/>
    <property type="molecule type" value="Genomic_DNA"/>
</dbReference>
<accession>A0AAV4BD81</accession>